<feature type="chain" id="PRO_5034616673" description="PKD domain-containing protein" evidence="1">
    <location>
        <begin position="33"/>
        <end position="278"/>
    </location>
</feature>
<evidence type="ECO:0000259" key="2">
    <source>
        <dbReference type="PROSITE" id="PS50093"/>
    </source>
</evidence>
<evidence type="ECO:0000256" key="1">
    <source>
        <dbReference type="SAM" id="SignalP"/>
    </source>
</evidence>
<reference evidence="3 4" key="1">
    <citation type="submission" date="2019-06" db="EMBL/GenBank/DDBJ databases">
        <title>Sequencing the genomes of 1000 actinobacteria strains.</title>
        <authorList>
            <person name="Klenk H.-P."/>
        </authorList>
    </citation>
    <scope>NUCLEOTIDE SEQUENCE [LARGE SCALE GENOMIC DNA]</scope>
    <source>
        <strain evidence="3 4">DSM 21947</strain>
    </source>
</reference>
<evidence type="ECO:0000313" key="4">
    <source>
        <dbReference type="Proteomes" id="UP000316560"/>
    </source>
</evidence>
<organism evidence="3 4">
    <name type="scientific">Rhodoglobus vestalii</name>
    <dbReference type="NCBI Taxonomy" id="193384"/>
    <lineage>
        <taxon>Bacteria</taxon>
        <taxon>Bacillati</taxon>
        <taxon>Actinomycetota</taxon>
        <taxon>Actinomycetes</taxon>
        <taxon>Micrococcales</taxon>
        <taxon>Microbacteriaceae</taxon>
        <taxon>Rhodoglobus</taxon>
    </lineage>
</organism>
<accession>A0A8H2K9G4</accession>
<gene>
    <name evidence="3" type="ORF">FB472_0695</name>
</gene>
<dbReference type="InterPro" id="IPR035986">
    <property type="entry name" value="PKD_dom_sf"/>
</dbReference>
<dbReference type="PROSITE" id="PS50093">
    <property type="entry name" value="PKD"/>
    <property type="match status" value="1"/>
</dbReference>
<feature type="domain" description="PKD" evidence="2">
    <location>
        <begin position="174"/>
        <end position="227"/>
    </location>
</feature>
<evidence type="ECO:0000313" key="3">
    <source>
        <dbReference type="EMBL" id="TQO19156.1"/>
    </source>
</evidence>
<keyword evidence="1" id="KW-0732">Signal</keyword>
<name>A0A8H2K9G4_9MICO</name>
<protein>
    <recommendedName>
        <fullName evidence="2">PKD domain-containing protein</fullName>
    </recommendedName>
</protein>
<dbReference type="Proteomes" id="UP000316560">
    <property type="component" value="Unassembled WGS sequence"/>
</dbReference>
<keyword evidence="4" id="KW-1185">Reference proteome</keyword>
<dbReference type="GO" id="GO:0005975">
    <property type="term" value="P:carbohydrate metabolic process"/>
    <property type="evidence" value="ECO:0007669"/>
    <property type="project" value="UniProtKB-ARBA"/>
</dbReference>
<comment type="caution">
    <text evidence="3">The sequence shown here is derived from an EMBL/GenBank/DDBJ whole genome shotgun (WGS) entry which is preliminary data.</text>
</comment>
<dbReference type="InterPro" id="IPR013783">
    <property type="entry name" value="Ig-like_fold"/>
</dbReference>
<dbReference type="EMBL" id="VFRA01000001">
    <property type="protein sequence ID" value="TQO19156.1"/>
    <property type="molecule type" value="Genomic_DNA"/>
</dbReference>
<dbReference type="SUPFAM" id="SSF49299">
    <property type="entry name" value="PKD domain"/>
    <property type="match status" value="1"/>
</dbReference>
<dbReference type="Pfam" id="PF00801">
    <property type="entry name" value="PKD"/>
    <property type="match status" value="1"/>
</dbReference>
<dbReference type="InterPro" id="IPR000601">
    <property type="entry name" value="PKD_dom"/>
</dbReference>
<feature type="signal peptide" evidence="1">
    <location>
        <begin position="1"/>
        <end position="32"/>
    </location>
</feature>
<proteinExistence type="predicted"/>
<sequence length="278" mass="28860">MLAHLFVLLLTASATFMPVVLIGVPTSSTCQAGDELDDGPACPAVGAIGDGYVELGITTEVPASNGSGPRDNSADGVGLEVGVGVDALDNVEEAWCDIQRIECVPWTPPADNAEGETGPVTISDIATFRPQPATAGMQPNQWMIVGLATNFYVNTSTHVVDGTLFGGTAQVRFTPVAHNWNYGDGTTASLGTAGTTWAKQKIAEFDPTPTSHIYQEPGNYTITLTVTYTAEYRVAGSSWQNVVGTLTIAAPPLTATAGHATTVLVDQDCNSNPTGIGC</sequence>
<dbReference type="AlphaFoldDB" id="A0A8H2K9G4"/>
<dbReference type="Gene3D" id="2.60.40.10">
    <property type="entry name" value="Immunoglobulins"/>
    <property type="match status" value="1"/>
</dbReference>